<dbReference type="EMBL" id="JAVRHX010000001">
    <property type="protein sequence ID" value="MDT0593617.1"/>
    <property type="molecule type" value="Genomic_DNA"/>
</dbReference>
<evidence type="ECO:0000313" key="2">
    <source>
        <dbReference type="Proteomes" id="UP001253545"/>
    </source>
</evidence>
<dbReference type="InterPro" id="IPR017521">
    <property type="entry name" value="Sugar_tfrase_PEP-CTERM_Stp1"/>
</dbReference>
<name>A0ABU2ZQ83_9ALTE</name>
<dbReference type="Proteomes" id="UP001253545">
    <property type="component" value="Unassembled WGS sequence"/>
</dbReference>
<organism evidence="1 2">
    <name type="scientific">Glaciecola petra</name>
    <dbReference type="NCBI Taxonomy" id="3075602"/>
    <lineage>
        <taxon>Bacteria</taxon>
        <taxon>Pseudomonadati</taxon>
        <taxon>Pseudomonadota</taxon>
        <taxon>Gammaproteobacteria</taxon>
        <taxon>Alteromonadales</taxon>
        <taxon>Alteromonadaceae</taxon>
        <taxon>Glaciecola</taxon>
    </lineage>
</organism>
<proteinExistence type="predicted"/>
<protein>
    <submittedName>
        <fullName evidence="1">TIGR03087 family PEP-CTERM/XrtA system glycosyltransferase</fullName>
    </submittedName>
</protein>
<accession>A0ABU2ZQ83</accession>
<keyword evidence="2" id="KW-1185">Reference proteome</keyword>
<gene>
    <name evidence="1" type="ORF">RM552_02010</name>
</gene>
<comment type="caution">
    <text evidence="1">The sequence shown here is derived from an EMBL/GenBank/DDBJ whole genome shotgun (WGS) entry which is preliminary data.</text>
</comment>
<dbReference type="RefSeq" id="WP_311367124.1">
    <property type="nucleotide sequence ID" value="NZ_JAVRHX010000001.1"/>
</dbReference>
<sequence length="411" mass="46071">MANIVVLAHRVPYPPNKGEKLRTFHQIEEIIRKGHSVLVLAPTENDDDVKNAKKLAKHFDITVKTAPLIAKPLRLARALLLRQSFSEANFYSNDLLGLFLLESTNADSVLLTASSLAPYAFALPADQKAQLLMDFMDVDSDKWMQYSVQSSAIKKLVYRREATKVKELEREISERFTRTFVIAETEKKLFQKRVHQTDNILVLGNGIDQSLFNPCESKPIDTINFLFSGVMDYKPNIDAILWFIKNCWSGIEQEIPNARLIIAGMNPTESIKALSKHNNIEVTGFVDDIKPYFDKSHIFVAPFQIARGVQNKVLQAMASAIPVISTALGAEGIMCKDKEDILIAKDAKAFEQLSLTLAKSAKLRSKIGYNGLETINNNYAWESVLLPLTQTLAIGEPLISDDNNHNRLNAK</sequence>
<dbReference type="CDD" id="cd03801">
    <property type="entry name" value="GT4_PimA-like"/>
    <property type="match status" value="1"/>
</dbReference>
<dbReference type="Gene3D" id="3.40.50.2000">
    <property type="entry name" value="Glycogen Phosphorylase B"/>
    <property type="match status" value="2"/>
</dbReference>
<dbReference type="NCBIfam" id="TIGR03087">
    <property type="entry name" value="stp1"/>
    <property type="match status" value="1"/>
</dbReference>
<evidence type="ECO:0000313" key="1">
    <source>
        <dbReference type="EMBL" id="MDT0593617.1"/>
    </source>
</evidence>
<dbReference type="SUPFAM" id="SSF53756">
    <property type="entry name" value="UDP-Glycosyltransferase/glycogen phosphorylase"/>
    <property type="match status" value="1"/>
</dbReference>
<reference evidence="1 2" key="1">
    <citation type="submission" date="2023-09" db="EMBL/GenBank/DDBJ databases">
        <authorList>
            <person name="Rey-Velasco X."/>
        </authorList>
    </citation>
    <scope>NUCLEOTIDE SEQUENCE [LARGE SCALE GENOMIC DNA]</scope>
    <source>
        <strain evidence="1 2">P117</strain>
    </source>
</reference>
<dbReference type="PANTHER" id="PTHR12526">
    <property type="entry name" value="GLYCOSYLTRANSFERASE"/>
    <property type="match status" value="1"/>
</dbReference>
<dbReference type="Pfam" id="PF13692">
    <property type="entry name" value="Glyco_trans_1_4"/>
    <property type="match status" value="1"/>
</dbReference>